<evidence type="ECO:0000313" key="2">
    <source>
        <dbReference type="Proteomes" id="UP000282322"/>
    </source>
</evidence>
<sequence>MKTKTRGQASLLALVVSLVVLTAILGLALTVVDGAYRSADRDPHERRIATSLADRLVSERSPYTTRASVMNETKLRTWSGQQFTNTYPFTNKAELHVRAGNETIIERGTPTGGTTVRRIVLQERHQQQTTPISENPVIPAGIQRTTITVPARASVTTIHANDRVVLHDPSGLTGSFEIALTGLEPTQLRATEERSDAVTVTYARVQTTPTELVVTVDV</sequence>
<dbReference type="OrthoDB" id="270259at2157"/>
<accession>A0A3P3R6U2</accession>
<keyword evidence="2" id="KW-1185">Reference proteome</keyword>
<protein>
    <submittedName>
        <fullName evidence="1">Uncharacterized protein</fullName>
    </submittedName>
</protein>
<gene>
    <name evidence="1" type="ORF">EIK79_13680</name>
</gene>
<comment type="caution">
    <text evidence="1">The sequence shown here is derived from an EMBL/GenBank/DDBJ whole genome shotgun (WGS) entry which is preliminary data.</text>
</comment>
<organism evidence="1 2">
    <name type="scientific">Halocatena pleomorpha</name>
    <dbReference type="NCBI Taxonomy" id="1785090"/>
    <lineage>
        <taxon>Archaea</taxon>
        <taxon>Methanobacteriati</taxon>
        <taxon>Methanobacteriota</taxon>
        <taxon>Stenosarchaea group</taxon>
        <taxon>Halobacteria</taxon>
        <taxon>Halobacteriales</taxon>
        <taxon>Natronomonadaceae</taxon>
        <taxon>Halocatena</taxon>
    </lineage>
</organism>
<dbReference type="AlphaFoldDB" id="A0A3P3R6U2"/>
<dbReference type="InterPro" id="IPR055687">
    <property type="entry name" value="DUF7263"/>
</dbReference>
<proteinExistence type="predicted"/>
<dbReference type="RefSeq" id="WP_124955670.1">
    <property type="nucleotide sequence ID" value="NZ_RRCH01000029.1"/>
</dbReference>
<dbReference type="Proteomes" id="UP000282322">
    <property type="component" value="Unassembled WGS sequence"/>
</dbReference>
<dbReference type="EMBL" id="RRCH01000029">
    <property type="protein sequence ID" value="RRJ29182.1"/>
    <property type="molecule type" value="Genomic_DNA"/>
</dbReference>
<dbReference type="Pfam" id="PF23924">
    <property type="entry name" value="DUF7263"/>
    <property type="match status" value="1"/>
</dbReference>
<name>A0A3P3R6U2_9EURY</name>
<evidence type="ECO:0000313" key="1">
    <source>
        <dbReference type="EMBL" id="RRJ29182.1"/>
    </source>
</evidence>
<reference evidence="1 2" key="1">
    <citation type="submission" date="2018-11" db="EMBL/GenBank/DDBJ databases">
        <title>Taxonoimc description of Halomarina strain SPP-AMP-1.</title>
        <authorList>
            <person name="Pal Y."/>
            <person name="Srinivasana K."/>
            <person name="Verma A."/>
            <person name="Kumar P."/>
        </authorList>
    </citation>
    <scope>NUCLEOTIDE SEQUENCE [LARGE SCALE GENOMIC DNA]</scope>
    <source>
        <strain evidence="1 2">SPP-AMP-1</strain>
    </source>
</reference>